<accession>A0A1R3WX52</accession>
<dbReference type="Pfam" id="PF01894">
    <property type="entry name" value="YjbQ"/>
    <property type="match status" value="1"/>
</dbReference>
<dbReference type="InterPro" id="IPR035917">
    <property type="entry name" value="YjbQ-like_sf"/>
</dbReference>
<name>A0A1R3WX52_9RHOB</name>
<dbReference type="Gene3D" id="2.60.120.460">
    <property type="entry name" value="YjbQ-like"/>
    <property type="match status" value="1"/>
</dbReference>
<gene>
    <name evidence="2" type="ORF">SAMN05421665_1544</name>
</gene>
<protein>
    <submittedName>
        <fullName evidence="2">Secondary thiamine-phosphate synthase enzyme</fullName>
    </submittedName>
</protein>
<keyword evidence="3" id="KW-1185">Reference proteome</keyword>
<organism evidence="2 3">
    <name type="scientific">Yoonia rosea</name>
    <dbReference type="NCBI Taxonomy" id="287098"/>
    <lineage>
        <taxon>Bacteria</taxon>
        <taxon>Pseudomonadati</taxon>
        <taxon>Pseudomonadota</taxon>
        <taxon>Alphaproteobacteria</taxon>
        <taxon>Rhodobacterales</taxon>
        <taxon>Paracoccaceae</taxon>
        <taxon>Yoonia</taxon>
    </lineage>
</organism>
<dbReference type="AlphaFoldDB" id="A0A1R3WX52"/>
<dbReference type="PANTHER" id="PTHR30615:SF8">
    <property type="entry name" value="UPF0047 PROTEIN C4A8.02C"/>
    <property type="match status" value="1"/>
</dbReference>
<evidence type="ECO:0000313" key="3">
    <source>
        <dbReference type="Proteomes" id="UP000186997"/>
    </source>
</evidence>
<dbReference type="STRING" id="287098.SAMN05421665_1544"/>
<dbReference type="SUPFAM" id="SSF111038">
    <property type="entry name" value="YjbQ-like"/>
    <property type="match status" value="1"/>
</dbReference>
<dbReference type="NCBIfam" id="TIGR00149">
    <property type="entry name" value="TIGR00149_YjbQ"/>
    <property type="match status" value="1"/>
</dbReference>
<dbReference type="EMBL" id="FTPR01000001">
    <property type="protein sequence ID" value="SIT82820.1"/>
    <property type="molecule type" value="Genomic_DNA"/>
</dbReference>
<evidence type="ECO:0000313" key="2">
    <source>
        <dbReference type="EMBL" id="SIT82820.1"/>
    </source>
</evidence>
<dbReference type="InterPro" id="IPR001602">
    <property type="entry name" value="UPF0047_YjbQ-like"/>
</dbReference>
<comment type="similarity">
    <text evidence="1">Belongs to the UPF0047 family.</text>
</comment>
<dbReference type="PANTHER" id="PTHR30615">
    <property type="entry name" value="UNCHARACTERIZED PROTEIN YJBQ-RELATED"/>
    <property type="match status" value="1"/>
</dbReference>
<dbReference type="Proteomes" id="UP000186997">
    <property type="component" value="Unassembled WGS sequence"/>
</dbReference>
<reference evidence="3" key="1">
    <citation type="submission" date="2017-01" db="EMBL/GenBank/DDBJ databases">
        <authorList>
            <person name="Varghese N."/>
            <person name="Submissions S."/>
        </authorList>
    </citation>
    <scope>NUCLEOTIDE SEQUENCE [LARGE SCALE GENOMIC DNA]</scope>
    <source>
        <strain evidence="3">DSM 29591</strain>
    </source>
</reference>
<evidence type="ECO:0000256" key="1">
    <source>
        <dbReference type="ARBA" id="ARBA00005534"/>
    </source>
</evidence>
<sequence length="193" mass="21106">MCKVGLARLQITDHAGAQRVTQGKDDPAFWGSDDARSLPIASVLKTMLALCGAPPDADIMQTQLIIATNGPGLYEFTHQVADWAKGTGLLTLFVQHTSASLVIQENADPEVQVDLQNFFARLVPPTTDPSMAYLTHTYEGPDDMPAHIKAAMLPTQLSIPVTDGRLALGTWQGIYLFEHRDRPHQRRVIAHLG</sequence>
<proteinExistence type="inferred from homology"/>